<dbReference type="Proteomes" id="UP000035996">
    <property type="component" value="Unassembled WGS sequence"/>
</dbReference>
<dbReference type="PANTHER" id="PTHR43479:SF21">
    <property type="entry name" value="TRANSCRIPTIONAL REGULATOR, TETR FAMILY"/>
    <property type="match status" value="1"/>
</dbReference>
<proteinExistence type="predicted"/>
<evidence type="ECO:0000313" key="4">
    <source>
        <dbReference type="EMBL" id="KMM37106.1"/>
    </source>
</evidence>
<dbReference type="GO" id="GO:0003677">
    <property type="term" value="F:DNA binding"/>
    <property type="evidence" value="ECO:0007669"/>
    <property type="project" value="UniProtKB-UniRule"/>
</dbReference>
<dbReference type="PANTHER" id="PTHR43479">
    <property type="entry name" value="ACREF/ENVCD OPERON REPRESSOR-RELATED"/>
    <property type="match status" value="1"/>
</dbReference>
<dbReference type="Pfam" id="PF00440">
    <property type="entry name" value="TetR_N"/>
    <property type="match status" value="1"/>
</dbReference>
<feature type="DNA-binding region" description="H-T-H motif" evidence="2">
    <location>
        <begin position="32"/>
        <end position="51"/>
    </location>
</feature>
<feature type="domain" description="HTH tetR-type" evidence="3">
    <location>
        <begin position="9"/>
        <end position="69"/>
    </location>
</feature>
<dbReference type="Gene3D" id="1.10.357.10">
    <property type="entry name" value="Tetracycline Repressor, domain 2"/>
    <property type="match status" value="1"/>
</dbReference>
<evidence type="ECO:0000313" key="5">
    <source>
        <dbReference type="Proteomes" id="UP000035996"/>
    </source>
</evidence>
<keyword evidence="1 2" id="KW-0238">DNA-binding</keyword>
<reference evidence="4" key="1">
    <citation type="submission" date="2015-06" db="EMBL/GenBank/DDBJ databases">
        <authorList>
            <person name="Liu B."/>
            <person name="Wang J."/>
            <person name="Zhu Y."/>
            <person name="Liu G."/>
            <person name="Chen Q."/>
            <person name="Zheng C."/>
            <person name="Che J."/>
            <person name="Ge C."/>
            <person name="Shi H."/>
            <person name="Pan Z."/>
            <person name="Liu X."/>
        </authorList>
    </citation>
    <scope>NUCLEOTIDE SEQUENCE [LARGE SCALE GENOMIC DNA]</scope>
    <source>
        <strain evidence="4">DSM 16346</strain>
    </source>
</reference>
<dbReference type="PROSITE" id="PS50977">
    <property type="entry name" value="HTH_TETR_2"/>
    <property type="match status" value="1"/>
</dbReference>
<dbReference type="SUPFAM" id="SSF46689">
    <property type="entry name" value="Homeodomain-like"/>
    <property type="match status" value="1"/>
</dbReference>
<comment type="caution">
    <text evidence="4">The sequence shown here is derived from an EMBL/GenBank/DDBJ whole genome shotgun (WGS) entry which is preliminary data.</text>
</comment>
<dbReference type="InterPro" id="IPR050624">
    <property type="entry name" value="HTH-type_Tx_Regulator"/>
</dbReference>
<dbReference type="OrthoDB" id="113732at2"/>
<sequence length="201" mass="23418">MNGFELRKQKKRKEIIASAFTLFNQEGVKAVKVSDIAKDASVSQVTIYNHFNSKEELVREVIKDYMNTQFTLFMNLLQEEKSFSEVIEMIILEKNQAVQQINPSLLEEMLSTDEKLKGYVDHFYQTKTLPLFIQLLQRAQERGEVNPSLSMEAVIFYLNAMKAEAQRVPVEEWSKREKFLQDVLHLFFYGLNGKPDSHNSE</sequence>
<keyword evidence="5" id="KW-1185">Reference proteome</keyword>
<dbReference type="InterPro" id="IPR001647">
    <property type="entry name" value="HTH_TetR"/>
</dbReference>
<dbReference type="SUPFAM" id="SSF48498">
    <property type="entry name" value="Tetracyclin repressor-like, C-terminal domain"/>
    <property type="match status" value="1"/>
</dbReference>
<name>A0A0J6CLL6_9BACL</name>
<gene>
    <name evidence="4" type="ORF">AB986_14575</name>
</gene>
<dbReference type="STRING" id="157733.AB986_14575"/>
<accession>A0A0J6CLL6</accession>
<dbReference type="InterPro" id="IPR036271">
    <property type="entry name" value="Tet_transcr_reg_TetR-rel_C_sf"/>
</dbReference>
<evidence type="ECO:0000259" key="3">
    <source>
        <dbReference type="PROSITE" id="PS50977"/>
    </source>
</evidence>
<dbReference type="EMBL" id="LELK01000004">
    <property type="protein sequence ID" value="KMM37106.1"/>
    <property type="molecule type" value="Genomic_DNA"/>
</dbReference>
<evidence type="ECO:0000256" key="2">
    <source>
        <dbReference type="PROSITE-ProRule" id="PRU00335"/>
    </source>
</evidence>
<dbReference type="RefSeq" id="WP_048311895.1">
    <property type="nucleotide sequence ID" value="NZ_CP119526.1"/>
</dbReference>
<dbReference type="InterPro" id="IPR009057">
    <property type="entry name" value="Homeodomain-like_sf"/>
</dbReference>
<organism evidence="4 5">
    <name type="scientific">Guptibacillus hwajinpoensis</name>
    <dbReference type="NCBI Taxonomy" id="208199"/>
    <lineage>
        <taxon>Bacteria</taxon>
        <taxon>Bacillati</taxon>
        <taxon>Bacillota</taxon>
        <taxon>Bacilli</taxon>
        <taxon>Bacillales</taxon>
        <taxon>Guptibacillaceae</taxon>
        <taxon>Guptibacillus</taxon>
    </lineage>
</organism>
<protein>
    <recommendedName>
        <fullName evidence="3">HTH tetR-type domain-containing protein</fullName>
    </recommendedName>
</protein>
<evidence type="ECO:0000256" key="1">
    <source>
        <dbReference type="ARBA" id="ARBA00023125"/>
    </source>
</evidence>
<dbReference type="PRINTS" id="PR00455">
    <property type="entry name" value="HTHTETR"/>
</dbReference>
<dbReference type="AlphaFoldDB" id="A0A0J6CLL6"/>